<name>K4IKN7_PSYTT</name>
<evidence type="ECO:0000313" key="2">
    <source>
        <dbReference type="Proteomes" id="UP000008514"/>
    </source>
</evidence>
<reference evidence="1" key="2">
    <citation type="submission" date="2012-09" db="EMBL/GenBank/DDBJ databases">
        <title>The complete sequence of Psychroflexus torquis an extreme psychrophile from sea-ice that is stimulated by light.</title>
        <authorList>
            <person name="Feng S."/>
            <person name="Powell S.M."/>
            <person name="Bowman J.P."/>
        </authorList>
    </citation>
    <scope>NUCLEOTIDE SEQUENCE [LARGE SCALE GENOMIC DNA]</scope>
    <source>
        <strain evidence="1">ATCC 700755</strain>
    </source>
</reference>
<accession>K4IKN7</accession>
<dbReference type="KEGG" id="ptq:P700755_002957"/>
<dbReference type="STRING" id="313595.P700755_002957"/>
<gene>
    <name evidence="1" type="ordered locus">P700755_002957</name>
</gene>
<protein>
    <submittedName>
        <fullName evidence="1">Uncharacterized protein</fullName>
    </submittedName>
</protein>
<dbReference type="AlphaFoldDB" id="K4IKN7"/>
<dbReference type="EMBL" id="CP003879">
    <property type="protein sequence ID" value="AFU69656.1"/>
    <property type="molecule type" value="Genomic_DNA"/>
</dbReference>
<dbReference type="Proteomes" id="UP000008514">
    <property type="component" value="Chromosome"/>
</dbReference>
<keyword evidence="2" id="KW-1185">Reference proteome</keyword>
<proteinExistence type="predicted"/>
<sequence length="47" mass="5425">MNPEASGLADFLLSFYSLNYLLNHATNLVQQRCPQLKKKKNNMNENI</sequence>
<evidence type="ECO:0000313" key="1">
    <source>
        <dbReference type="EMBL" id="AFU69656.1"/>
    </source>
</evidence>
<dbReference type="HOGENOM" id="CLU_3172384_0_0_10"/>
<organism evidence="1 2">
    <name type="scientific">Psychroflexus torquis (strain ATCC 700755 / CIP 106069 / ACAM 623)</name>
    <dbReference type="NCBI Taxonomy" id="313595"/>
    <lineage>
        <taxon>Bacteria</taxon>
        <taxon>Pseudomonadati</taxon>
        <taxon>Bacteroidota</taxon>
        <taxon>Flavobacteriia</taxon>
        <taxon>Flavobacteriales</taxon>
        <taxon>Flavobacteriaceae</taxon>
        <taxon>Psychroflexus</taxon>
    </lineage>
</organism>
<reference evidence="1" key="1">
    <citation type="submission" date="2006-03" db="EMBL/GenBank/DDBJ databases">
        <authorList>
            <person name="Bowman J."/>
            <person name="Ferriera S."/>
            <person name="Johnson J."/>
            <person name="Kravitz S."/>
            <person name="Halpern A."/>
            <person name="Remington K."/>
            <person name="Beeson K."/>
            <person name="Tran B."/>
            <person name="Rogers Y.-H."/>
            <person name="Friedman R."/>
            <person name="Venter J.C."/>
        </authorList>
    </citation>
    <scope>NUCLEOTIDE SEQUENCE [LARGE SCALE GENOMIC DNA]</scope>
    <source>
        <strain evidence="1">ATCC 700755</strain>
    </source>
</reference>